<evidence type="ECO:0000313" key="2">
    <source>
        <dbReference type="Proteomes" id="UP000053029"/>
    </source>
</evidence>
<organism evidence="1 2">
    <name type="scientific">Fonsecaea pedrosoi CBS 271.37</name>
    <dbReference type="NCBI Taxonomy" id="1442368"/>
    <lineage>
        <taxon>Eukaryota</taxon>
        <taxon>Fungi</taxon>
        <taxon>Dikarya</taxon>
        <taxon>Ascomycota</taxon>
        <taxon>Pezizomycotina</taxon>
        <taxon>Eurotiomycetes</taxon>
        <taxon>Chaetothyriomycetidae</taxon>
        <taxon>Chaetothyriales</taxon>
        <taxon>Herpotrichiellaceae</taxon>
        <taxon>Fonsecaea</taxon>
    </lineage>
</organism>
<proteinExistence type="predicted"/>
<evidence type="ECO:0000313" key="1">
    <source>
        <dbReference type="EMBL" id="KIW76945.1"/>
    </source>
</evidence>
<dbReference type="VEuPathDB" id="FungiDB:Z517_09389"/>
<protein>
    <submittedName>
        <fullName evidence="1">Uncharacterized protein</fullName>
    </submittedName>
</protein>
<keyword evidence="2" id="KW-1185">Reference proteome</keyword>
<dbReference type="GeneID" id="25308879"/>
<accession>A0A0D2GE85</accession>
<dbReference type="Proteomes" id="UP000053029">
    <property type="component" value="Unassembled WGS sequence"/>
</dbReference>
<sequence length="261" mass="29732">MQVPKTLASLFKFVHLGTSQDEKMFSVHPAIRTLQDAHIPPKSDYHQFRAILYEVTRECLKEMAKDEVDLAELNNVGVFHKFNEKAGNIYQDFGAEKSMPDDWIYRGSFPGIWCALKSPENTYTMALVGTKIGQFKFNTGFKIYDPRSTAHMEKWEIWKSRVENSAKYNPWDDDKNTDGSTMSSRVDLYLADANDFNFYLENGYGAVVGYSDYMALVIVDKNLVSDLLDAGTVGMQKPWISWLMKSKSSSNDAQFTNSSET</sequence>
<dbReference type="EMBL" id="KN846974">
    <property type="protein sequence ID" value="KIW76945.1"/>
    <property type="molecule type" value="Genomic_DNA"/>
</dbReference>
<reference evidence="1 2" key="1">
    <citation type="submission" date="2015-01" db="EMBL/GenBank/DDBJ databases">
        <title>The Genome Sequence of Fonsecaea pedrosoi CBS 271.37.</title>
        <authorList>
            <consortium name="The Broad Institute Genomics Platform"/>
            <person name="Cuomo C."/>
            <person name="de Hoog S."/>
            <person name="Gorbushina A."/>
            <person name="Stielow B."/>
            <person name="Teixiera M."/>
            <person name="Abouelleil A."/>
            <person name="Chapman S.B."/>
            <person name="Priest M."/>
            <person name="Young S.K."/>
            <person name="Wortman J."/>
            <person name="Nusbaum C."/>
            <person name="Birren B."/>
        </authorList>
    </citation>
    <scope>NUCLEOTIDE SEQUENCE [LARGE SCALE GENOMIC DNA]</scope>
    <source>
        <strain evidence="1 2">CBS 271.37</strain>
    </source>
</reference>
<dbReference type="RefSeq" id="XP_013280753.1">
    <property type="nucleotide sequence ID" value="XM_013425299.1"/>
</dbReference>
<dbReference type="HOGENOM" id="CLU_1065736_0_0_1"/>
<name>A0A0D2GE85_9EURO</name>
<dbReference type="AlphaFoldDB" id="A0A0D2GE85"/>
<gene>
    <name evidence="1" type="ORF">Z517_09389</name>
</gene>